<evidence type="ECO:0000313" key="1">
    <source>
        <dbReference type="EMBL" id="WTU44820.1"/>
    </source>
</evidence>
<proteinExistence type="predicted"/>
<dbReference type="EMBL" id="CP108253">
    <property type="protein sequence ID" value="WTU44820.1"/>
    <property type="molecule type" value="Genomic_DNA"/>
</dbReference>
<accession>A0AAU2HBX3</accession>
<sequence length="336" mass="35406">MSRLRPTVLIGAVVLALVAAGLVWGVWLRDEGGDDLADRCQGTLAVEEARAYFGAGELKARGHTGDWAGHESQWCSVWPKGDDTGSVLRLQIRPRAAYRANGAGDEASATPIGHGWNGSFTDRHEPQAAVLVDCAPLAGKGLYVTAETTKPTKELSAAQLLQVARLATETARKAAGHFSCEGKLGERPASVDRTDWAQRPVAQATGTCAGVVDAREAAHLTVTTVSEKPAGRALTEQCSLKRGKLGLFHMTAYYGPSAEQEMYLDGRYPGTAKDASTRSVACKGAIGTAYFKLVRTNDRAPDGTSGAHGTSDPAALNHLLESFATASAHRHGCPAT</sequence>
<name>A0AAU2HBX3_9ACTN</name>
<dbReference type="AlphaFoldDB" id="A0AAU2HBX3"/>
<gene>
    <name evidence="1" type="ORF">OHV25_37160</name>
</gene>
<evidence type="ECO:0008006" key="2">
    <source>
        <dbReference type="Google" id="ProtNLM"/>
    </source>
</evidence>
<reference evidence="1" key="1">
    <citation type="submission" date="2022-10" db="EMBL/GenBank/DDBJ databases">
        <title>The complete genomes of actinobacterial strains from the NBC collection.</title>
        <authorList>
            <person name="Joergensen T.S."/>
            <person name="Alvarez Arevalo M."/>
            <person name="Sterndorff E.B."/>
            <person name="Faurdal D."/>
            <person name="Vuksanovic O."/>
            <person name="Mourched A.-S."/>
            <person name="Charusanti P."/>
            <person name="Shaw S."/>
            <person name="Blin K."/>
            <person name="Weber T."/>
        </authorList>
    </citation>
    <scope>NUCLEOTIDE SEQUENCE</scope>
    <source>
        <strain evidence="1">NBC_00060</strain>
    </source>
</reference>
<organism evidence="1">
    <name type="scientific">Streptomyces sp. NBC_00060</name>
    <dbReference type="NCBI Taxonomy" id="2975636"/>
    <lineage>
        <taxon>Bacteria</taxon>
        <taxon>Bacillati</taxon>
        <taxon>Actinomycetota</taxon>
        <taxon>Actinomycetes</taxon>
        <taxon>Kitasatosporales</taxon>
        <taxon>Streptomycetaceae</taxon>
        <taxon>Streptomyces</taxon>
    </lineage>
</organism>
<protein>
    <recommendedName>
        <fullName evidence="2">LigA protein</fullName>
    </recommendedName>
</protein>